<feature type="transmembrane region" description="Helical" evidence="1">
    <location>
        <begin position="191"/>
        <end position="216"/>
    </location>
</feature>
<feature type="transmembrane region" description="Helical" evidence="1">
    <location>
        <begin position="119"/>
        <end position="141"/>
    </location>
</feature>
<evidence type="ECO:0000313" key="2">
    <source>
        <dbReference type="EMBL" id="OHB03303.1"/>
    </source>
</evidence>
<dbReference type="Pfam" id="PF12679">
    <property type="entry name" value="ABC2_membrane_2"/>
    <property type="match status" value="1"/>
</dbReference>
<sequence>MKGVIFWTLWQRRWSIVWWAAGLTAFIFINMVFYPSFRDQSTEFEKTFAQIPDTAKALLSDTGDFLSPVGYLSSQIFYLMMPMLLGILAISAGASLIGREEKEGTIELLLARPLSRTKLLAAKATTGAAIVIAIGIVGTMVTTVMAKAVDLAVPFGAVMLAGLAATALALSFGAVAFMISVLGSLGRAASIGVSTVVALGGYILVSLAGTVSWLAWPAKAFPFYYYHPGEILEGTYHWSNMLFILVLAVVCGVVSWLAFRRRDIGV</sequence>
<proteinExistence type="predicted"/>
<keyword evidence="1" id="KW-0472">Membrane</keyword>
<evidence type="ECO:0008006" key="4">
    <source>
        <dbReference type="Google" id="ProtNLM"/>
    </source>
</evidence>
<feature type="transmembrane region" description="Helical" evidence="1">
    <location>
        <begin position="76"/>
        <end position="98"/>
    </location>
</feature>
<dbReference type="PANTHER" id="PTHR37305:SF1">
    <property type="entry name" value="MEMBRANE PROTEIN"/>
    <property type="match status" value="1"/>
</dbReference>
<feature type="transmembrane region" description="Helical" evidence="1">
    <location>
        <begin position="16"/>
        <end position="37"/>
    </location>
</feature>
<gene>
    <name evidence="2" type="ORF">A3B14_01340</name>
</gene>
<reference evidence="2 3" key="1">
    <citation type="journal article" date="2016" name="Nat. Commun.">
        <title>Thousands of microbial genomes shed light on interconnected biogeochemical processes in an aquifer system.</title>
        <authorList>
            <person name="Anantharaman K."/>
            <person name="Brown C.T."/>
            <person name="Hug L.A."/>
            <person name="Sharon I."/>
            <person name="Castelle C.J."/>
            <person name="Probst A.J."/>
            <person name="Thomas B.C."/>
            <person name="Singh A."/>
            <person name="Wilkins M.J."/>
            <person name="Karaoz U."/>
            <person name="Brodie E.L."/>
            <person name="Williams K.H."/>
            <person name="Hubbard S.S."/>
            <person name="Banfield J.F."/>
        </authorList>
    </citation>
    <scope>NUCLEOTIDE SEQUENCE [LARGE SCALE GENOMIC DNA]</scope>
</reference>
<dbReference type="GO" id="GO:0005886">
    <property type="term" value="C:plasma membrane"/>
    <property type="evidence" value="ECO:0007669"/>
    <property type="project" value="UniProtKB-SubCell"/>
</dbReference>
<dbReference type="PANTHER" id="PTHR37305">
    <property type="entry name" value="INTEGRAL MEMBRANE PROTEIN-RELATED"/>
    <property type="match status" value="1"/>
</dbReference>
<dbReference type="GO" id="GO:0140359">
    <property type="term" value="F:ABC-type transporter activity"/>
    <property type="evidence" value="ECO:0007669"/>
    <property type="project" value="InterPro"/>
</dbReference>
<accession>A0A1G2U1E3</accession>
<protein>
    <recommendedName>
        <fullName evidence="4">ABC transporter permease</fullName>
    </recommendedName>
</protein>
<feature type="transmembrane region" description="Helical" evidence="1">
    <location>
        <begin position="236"/>
        <end position="259"/>
    </location>
</feature>
<dbReference type="EMBL" id="MHWE01000020">
    <property type="protein sequence ID" value="OHB03303.1"/>
    <property type="molecule type" value="Genomic_DNA"/>
</dbReference>
<dbReference type="AlphaFoldDB" id="A0A1G2U1E3"/>
<feature type="transmembrane region" description="Helical" evidence="1">
    <location>
        <begin position="153"/>
        <end position="179"/>
    </location>
</feature>
<comment type="caution">
    <text evidence="2">The sequence shown here is derived from an EMBL/GenBank/DDBJ whole genome shotgun (WGS) entry which is preliminary data.</text>
</comment>
<keyword evidence="1" id="KW-1133">Transmembrane helix</keyword>
<keyword evidence="1" id="KW-0812">Transmembrane</keyword>
<evidence type="ECO:0000313" key="3">
    <source>
        <dbReference type="Proteomes" id="UP000176800"/>
    </source>
</evidence>
<name>A0A1G2U1E3_9BACT</name>
<organism evidence="2 3">
    <name type="scientific">Candidatus Zambryskibacteria bacterium RIFCSPLOWO2_01_FULL_45_21</name>
    <dbReference type="NCBI Taxonomy" id="1802761"/>
    <lineage>
        <taxon>Bacteria</taxon>
        <taxon>Candidatus Zambryskiibacteriota</taxon>
    </lineage>
</organism>
<evidence type="ECO:0000256" key="1">
    <source>
        <dbReference type="SAM" id="Phobius"/>
    </source>
</evidence>
<dbReference type="Proteomes" id="UP000176800">
    <property type="component" value="Unassembled WGS sequence"/>
</dbReference>